<gene>
    <name evidence="1" type="ORF">ACJRO7_010358</name>
</gene>
<dbReference type="EMBL" id="JBJKBG010000002">
    <property type="protein sequence ID" value="KAL3749245.1"/>
    <property type="molecule type" value="Genomic_DNA"/>
</dbReference>
<feature type="non-terminal residue" evidence="1">
    <location>
        <position position="60"/>
    </location>
</feature>
<dbReference type="Proteomes" id="UP001634007">
    <property type="component" value="Unassembled WGS sequence"/>
</dbReference>
<dbReference type="AlphaFoldDB" id="A0ABD3LBR8"/>
<sequence length="60" mass="6770">MEGCTELPRSMKTESSKAPSCRRFEGILLGSINSSSLMEHTDLKLKRARTSRFEEHGRGE</sequence>
<evidence type="ECO:0000313" key="2">
    <source>
        <dbReference type="Proteomes" id="UP001634007"/>
    </source>
</evidence>
<evidence type="ECO:0000313" key="1">
    <source>
        <dbReference type="EMBL" id="KAL3749245.1"/>
    </source>
</evidence>
<organism evidence="1 2">
    <name type="scientific">Eucalyptus globulus</name>
    <name type="common">Tasmanian blue gum</name>
    <dbReference type="NCBI Taxonomy" id="34317"/>
    <lineage>
        <taxon>Eukaryota</taxon>
        <taxon>Viridiplantae</taxon>
        <taxon>Streptophyta</taxon>
        <taxon>Embryophyta</taxon>
        <taxon>Tracheophyta</taxon>
        <taxon>Spermatophyta</taxon>
        <taxon>Magnoliopsida</taxon>
        <taxon>eudicotyledons</taxon>
        <taxon>Gunneridae</taxon>
        <taxon>Pentapetalae</taxon>
        <taxon>rosids</taxon>
        <taxon>malvids</taxon>
        <taxon>Myrtales</taxon>
        <taxon>Myrtaceae</taxon>
        <taxon>Myrtoideae</taxon>
        <taxon>Eucalypteae</taxon>
        <taxon>Eucalyptus</taxon>
    </lineage>
</organism>
<keyword evidence="2" id="KW-1185">Reference proteome</keyword>
<reference evidence="1 2" key="1">
    <citation type="submission" date="2024-11" db="EMBL/GenBank/DDBJ databases">
        <title>Chromosome-level genome assembly of Eucalyptus globulus Labill. provides insights into its genome evolution.</title>
        <authorList>
            <person name="Li X."/>
        </authorList>
    </citation>
    <scope>NUCLEOTIDE SEQUENCE [LARGE SCALE GENOMIC DNA]</scope>
    <source>
        <strain evidence="1">CL2024</strain>
        <tissue evidence="1">Fresh tender leaves</tissue>
    </source>
</reference>
<accession>A0ABD3LBR8</accession>
<comment type="caution">
    <text evidence="1">The sequence shown here is derived from an EMBL/GenBank/DDBJ whole genome shotgun (WGS) entry which is preliminary data.</text>
</comment>
<name>A0ABD3LBR8_EUCGL</name>
<proteinExistence type="predicted"/>
<protein>
    <submittedName>
        <fullName evidence="1">Uncharacterized protein</fullName>
    </submittedName>
</protein>